<name>A0ACC2UWA5_9TREE</name>
<reference evidence="1" key="1">
    <citation type="submission" date="2023-04" db="EMBL/GenBank/DDBJ databases">
        <title>Draft Genome sequencing of Naganishia species isolated from polar environments using Oxford Nanopore Technology.</title>
        <authorList>
            <person name="Leo P."/>
            <person name="Venkateswaran K."/>
        </authorList>
    </citation>
    <scope>NUCLEOTIDE SEQUENCE</scope>
    <source>
        <strain evidence="1">MNA-CCFEE 5262</strain>
    </source>
</reference>
<dbReference type="EMBL" id="JASBWS010000208">
    <property type="protein sequence ID" value="KAJ9091190.1"/>
    <property type="molecule type" value="Genomic_DNA"/>
</dbReference>
<comment type="caution">
    <text evidence="1">The sequence shown here is derived from an EMBL/GenBank/DDBJ whole genome shotgun (WGS) entry which is preliminary data.</text>
</comment>
<evidence type="ECO:0000313" key="2">
    <source>
        <dbReference type="Proteomes" id="UP001230649"/>
    </source>
</evidence>
<proteinExistence type="predicted"/>
<dbReference type="Proteomes" id="UP001230649">
    <property type="component" value="Unassembled WGS sequence"/>
</dbReference>
<organism evidence="1 2">
    <name type="scientific">Naganishia adeliensis</name>
    <dbReference type="NCBI Taxonomy" id="92952"/>
    <lineage>
        <taxon>Eukaryota</taxon>
        <taxon>Fungi</taxon>
        <taxon>Dikarya</taxon>
        <taxon>Basidiomycota</taxon>
        <taxon>Agaricomycotina</taxon>
        <taxon>Tremellomycetes</taxon>
        <taxon>Filobasidiales</taxon>
        <taxon>Filobasidiaceae</taxon>
        <taxon>Naganishia</taxon>
    </lineage>
</organism>
<protein>
    <submittedName>
        <fullName evidence="1">Uncharacterized protein</fullName>
    </submittedName>
</protein>
<accession>A0ACC2UWA5</accession>
<keyword evidence="2" id="KW-1185">Reference proteome</keyword>
<evidence type="ECO:0000313" key="1">
    <source>
        <dbReference type="EMBL" id="KAJ9091190.1"/>
    </source>
</evidence>
<sequence>MFRGTSDTSGIPGDSPVLGFNEPDICVAGQSSCMPLDAVMNAWMDKAVPLLRQGRRVGSPAAAGNTVEYLCKFFEACNARAGCIKPSFITMHAYVSTADALKNYVTSVHNAFNMPIWLTEFSCHSFGGQPQPTSKQQVHDFMGATTKWLDNQPWVERYSWFGAGQGGDMGGVNAYCRLQNDDGGLTAVGWQYVFKRHN</sequence>
<gene>
    <name evidence="1" type="ORF">QFC20_007700</name>
</gene>